<dbReference type="InParanoid" id="C5YUG0"/>
<dbReference type="PANTHER" id="PTHR34970">
    <property type="entry name" value="ABC TRANSPORTER A FAMILY PROTEIN"/>
    <property type="match status" value="1"/>
</dbReference>
<dbReference type="EMBL" id="CM000768">
    <property type="protein sequence ID" value="EES18557.2"/>
    <property type="molecule type" value="Genomic_DNA"/>
</dbReference>
<sequence length="106" mass="11269">MGFMLRVRLASFFAGAAAAAASGGYFLYKDYKLASDSMALKVRTPPLFLIVSSQILDYCARIAIGASVKGVQDSIDTRYKALEKRLAALEGQQSTGAAPDVDTPSD</sequence>
<dbReference type="STRING" id="4558.C5YUG0"/>
<dbReference type="Proteomes" id="UP000000768">
    <property type="component" value="Chromosome 9"/>
</dbReference>
<dbReference type="PANTHER" id="PTHR34970:SF3">
    <property type="entry name" value="OS05G0535700 PROTEIN"/>
    <property type="match status" value="1"/>
</dbReference>
<dbReference type="Gramene" id="EES18557">
    <property type="protein sequence ID" value="EES18557"/>
    <property type="gene ID" value="SORBI_3009G211900"/>
</dbReference>
<dbReference type="KEGG" id="sbi:8068975"/>
<evidence type="ECO:0000313" key="1">
    <source>
        <dbReference type="EMBL" id="EES18557.2"/>
    </source>
</evidence>
<dbReference type="FunCoup" id="C5YUG0">
    <property type="interactions" value="1706"/>
</dbReference>
<accession>C5YUG0</accession>
<keyword evidence="2" id="KW-1185">Reference proteome</keyword>
<reference evidence="1 2" key="1">
    <citation type="journal article" date="2009" name="Nature">
        <title>The Sorghum bicolor genome and the diversification of grasses.</title>
        <authorList>
            <person name="Paterson A.H."/>
            <person name="Bowers J.E."/>
            <person name="Bruggmann R."/>
            <person name="Dubchak I."/>
            <person name="Grimwood J."/>
            <person name="Gundlach H."/>
            <person name="Haberer G."/>
            <person name="Hellsten U."/>
            <person name="Mitros T."/>
            <person name="Poliakov A."/>
            <person name="Schmutz J."/>
            <person name="Spannagl M."/>
            <person name="Tang H."/>
            <person name="Wang X."/>
            <person name="Wicker T."/>
            <person name="Bharti A.K."/>
            <person name="Chapman J."/>
            <person name="Feltus F.A."/>
            <person name="Gowik U."/>
            <person name="Grigoriev I.V."/>
            <person name="Lyons E."/>
            <person name="Maher C.A."/>
            <person name="Martis M."/>
            <person name="Narechania A."/>
            <person name="Otillar R.P."/>
            <person name="Penning B.W."/>
            <person name="Salamov A.A."/>
            <person name="Wang Y."/>
            <person name="Zhang L."/>
            <person name="Carpita N.C."/>
            <person name="Freeling M."/>
            <person name="Gingle A.R."/>
            <person name="Hash C.T."/>
            <person name="Keller B."/>
            <person name="Klein P."/>
            <person name="Kresovich S."/>
            <person name="McCann M.C."/>
            <person name="Ming R."/>
            <person name="Peterson D.G."/>
            <person name="Mehboob-ur-Rahman"/>
            <person name="Ware D."/>
            <person name="Westhoff P."/>
            <person name="Mayer K.F."/>
            <person name="Messing J."/>
            <person name="Rokhsar D.S."/>
        </authorList>
    </citation>
    <scope>NUCLEOTIDE SEQUENCE [LARGE SCALE GENOMIC DNA]</scope>
    <source>
        <strain evidence="2">cv. BTx623</strain>
    </source>
</reference>
<dbReference type="AlphaFoldDB" id="C5YUG0"/>
<gene>
    <name evidence="1" type="ORF">SORBI_3009G211900</name>
</gene>
<organism evidence="1 2">
    <name type="scientific">Sorghum bicolor</name>
    <name type="common">Sorghum</name>
    <name type="synonym">Sorghum vulgare</name>
    <dbReference type="NCBI Taxonomy" id="4558"/>
    <lineage>
        <taxon>Eukaryota</taxon>
        <taxon>Viridiplantae</taxon>
        <taxon>Streptophyta</taxon>
        <taxon>Embryophyta</taxon>
        <taxon>Tracheophyta</taxon>
        <taxon>Spermatophyta</taxon>
        <taxon>Magnoliopsida</taxon>
        <taxon>Liliopsida</taxon>
        <taxon>Poales</taxon>
        <taxon>Poaceae</taxon>
        <taxon>PACMAD clade</taxon>
        <taxon>Panicoideae</taxon>
        <taxon>Andropogonodae</taxon>
        <taxon>Andropogoneae</taxon>
        <taxon>Sorghinae</taxon>
        <taxon>Sorghum</taxon>
    </lineage>
</organism>
<proteinExistence type="predicted"/>
<name>C5YUG0_SORBI</name>
<protein>
    <submittedName>
        <fullName evidence="1">Uncharacterized protein</fullName>
    </submittedName>
</protein>
<evidence type="ECO:0000313" key="2">
    <source>
        <dbReference type="Proteomes" id="UP000000768"/>
    </source>
</evidence>
<dbReference type="OrthoDB" id="784393at2759"/>
<reference evidence="2" key="2">
    <citation type="journal article" date="2018" name="Plant J.">
        <title>The Sorghum bicolor reference genome: improved assembly, gene annotations, a transcriptome atlas, and signatures of genome organization.</title>
        <authorList>
            <person name="McCormick R.F."/>
            <person name="Truong S.K."/>
            <person name="Sreedasyam A."/>
            <person name="Jenkins J."/>
            <person name="Shu S."/>
            <person name="Sims D."/>
            <person name="Kennedy M."/>
            <person name="Amirebrahimi M."/>
            <person name="Weers B.D."/>
            <person name="McKinley B."/>
            <person name="Mattison A."/>
            <person name="Morishige D.T."/>
            <person name="Grimwood J."/>
            <person name="Schmutz J."/>
            <person name="Mullet J.E."/>
        </authorList>
    </citation>
    <scope>NUCLEOTIDE SEQUENCE [LARGE SCALE GENOMIC DNA]</scope>
    <source>
        <strain evidence="2">cv. BTx623</strain>
    </source>
</reference>
<dbReference type="ExpressionAtlas" id="C5YUG0">
    <property type="expression patterns" value="baseline"/>
</dbReference>
<dbReference type="HOGENOM" id="CLU_033492_0_0_1"/>